<dbReference type="Proteomes" id="UP000252707">
    <property type="component" value="Unassembled WGS sequence"/>
</dbReference>
<dbReference type="RefSeq" id="WP_114279414.1">
    <property type="nucleotide sequence ID" value="NZ_QPJY01000003.1"/>
</dbReference>
<gene>
    <name evidence="3" type="ORF">DFQ59_103198</name>
</gene>
<keyword evidence="2" id="KW-0812">Transmembrane</keyword>
<organism evidence="3 4">
    <name type="scientific">Thioalbus denitrificans</name>
    <dbReference type="NCBI Taxonomy" id="547122"/>
    <lineage>
        <taxon>Bacteria</taxon>
        <taxon>Pseudomonadati</taxon>
        <taxon>Pseudomonadota</taxon>
        <taxon>Gammaproteobacteria</taxon>
        <taxon>Chromatiales</taxon>
        <taxon>Ectothiorhodospiraceae</taxon>
        <taxon>Thioalbus</taxon>
    </lineage>
</organism>
<dbReference type="EMBL" id="QPJY01000003">
    <property type="protein sequence ID" value="RCX31232.1"/>
    <property type="molecule type" value="Genomic_DNA"/>
</dbReference>
<dbReference type="AlphaFoldDB" id="A0A369CB32"/>
<keyword evidence="2" id="KW-0472">Membrane</keyword>
<feature type="region of interest" description="Disordered" evidence="1">
    <location>
        <begin position="89"/>
        <end position="108"/>
    </location>
</feature>
<feature type="transmembrane region" description="Helical" evidence="2">
    <location>
        <begin position="31"/>
        <end position="51"/>
    </location>
</feature>
<keyword evidence="2" id="KW-1133">Transmembrane helix</keyword>
<sequence>MLWWPKAIYESLPASYLVAGLTSLYELPKPLALWPGCTFLCAGALAIFMRVQYRNRRRLSLSSDELRHVHRQQRMVDRRAEAALKEFEFSQSHGAQRRLTRHDIPDKR</sequence>
<comment type="caution">
    <text evidence="3">The sequence shown here is derived from an EMBL/GenBank/DDBJ whole genome shotgun (WGS) entry which is preliminary data.</text>
</comment>
<evidence type="ECO:0000256" key="2">
    <source>
        <dbReference type="SAM" id="Phobius"/>
    </source>
</evidence>
<accession>A0A369CB32</accession>
<proteinExistence type="predicted"/>
<reference evidence="3 4" key="1">
    <citation type="submission" date="2018-07" db="EMBL/GenBank/DDBJ databases">
        <title>Genomic Encyclopedia of Type Strains, Phase IV (KMG-IV): sequencing the most valuable type-strain genomes for metagenomic binning, comparative biology and taxonomic classification.</title>
        <authorList>
            <person name="Goeker M."/>
        </authorList>
    </citation>
    <scope>NUCLEOTIDE SEQUENCE [LARGE SCALE GENOMIC DNA]</scope>
    <source>
        <strain evidence="3 4">DSM 26407</strain>
    </source>
</reference>
<keyword evidence="4" id="KW-1185">Reference proteome</keyword>
<evidence type="ECO:0000313" key="3">
    <source>
        <dbReference type="EMBL" id="RCX31232.1"/>
    </source>
</evidence>
<protein>
    <submittedName>
        <fullName evidence="3">Uncharacterized protein</fullName>
    </submittedName>
</protein>
<evidence type="ECO:0000256" key="1">
    <source>
        <dbReference type="SAM" id="MobiDB-lite"/>
    </source>
</evidence>
<name>A0A369CB32_9GAMM</name>
<dbReference type="OrthoDB" id="6227426at2"/>
<evidence type="ECO:0000313" key="4">
    <source>
        <dbReference type="Proteomes" id="UP000252707"/>
    </source>
</evidence>